<dbReference type="CDD" id="cd05117">
    <property type="entry name" value="STKc_CAMK"/>
    <property type="match status" value="1"/>
</dbReference>
<dbReference type="EC" id="2.7.11.1" evidence="2"/>
<keyword evidence="22" id="KW-1185">Reference proteome</keyword>
<dbReference type="GO" id="GO:0016020">
    <property type="term" value="C:membrane"/>
    <property type="evidence" value="ECO:0007669"/>
    <property type="project" value="UniProtKB-SubCell"/>
</dbReference>
<dbReference type="FunFam" id="1.10.510.10:FF:000067">
    <property type="entry name" value="calcium-dependent protein kinase 13"/>
    <property type="match status" value="1"/>
</dbReference>
<evidence type="ECO:0000256" key="16">
    <source>
        <dbReference type="ARBA" id="ARBA00048679"/>
    </source>
</evidence>
<protein>
    <recommendedName>
        <fullName evidence="2">non-specific serine/threonine protein kinase</fullName>
        <ecNumber evidence="2">2.7.11.1</ecNumber>
    </recommendedName>
</protein>
<evidence type="ECO:0000259" key="20">
    <source>
        <dbReference type="PROSITE" id="PS50222"/>
    </source>
</evidence>
<keyword evidence="5" id="KW-0519">Myristate</keyword>
<dbReference type="EMBL" id="BQKI01000085">
    <property type="protein sequence ID" value="GJN34344.1"/>
    <property type="molecule type" value="Genomic_DNA"/>
</dbReference>
<name>A0AAV5FF60_ELECO</name>
<feature type="domain" description="EF-hand" evidence="20">
    <location>
        <begin position="545"/>
        <end position="580"/>
    </location>
</feature>
<evidence type="ECO:0000259" key="19">
    <source>
        <dbReference type="PROSITE" id="PS50011"/>
    </source>
</evidence>
<dbReference type="FunFam" id="3.30.200.20:FF:000462">
    <property type="entry name" value="Calcium-dependent protein kinase 24"/>
    <property type="match status" value="1"/>
</dbReference>
<keyword evidence="10" id="KW-0106">Calcium</keyword>
<dbReference type="InterPro" id="IPR002048">
    <property type="entry name" value="EF_hand_dom"/>
</dbReference>
<reference evidence="21" key="2">
    <citation type="submission" date="2021-12" db="EMBL/GenBank/DDBJ databases">
        <title>Resequencing data analysis of finger millet.</title>
        <authorList>
            <person name="Hatakeyama M."/>
            <person name="Aluri S."/>
            <person name="Balachadran M.T."/>
            <person name="Sivarajan S.R."/>
            <person name="Poveda L."/>
            <person name="Shimizu-Inatsugi R."/>
            <person name="Schlapbach R."/>
            <person name="Sreeman S.M."/>
            <person name="Shimizu K.K."/>
        </authorList>
    </citation>
    <scope>NUCLEOTIDE SEQUENCE</scope>
</reference>
<keyword evidence="4" id="KW-0808">Transferase</keyword>
<sequence>MAGHAETNGQPTLPTTPAFPERAELGQGGKVEARGRRQRALPAPGLDGAMGGCYSVIAVTRLKMLRRNRGAAAVLPITNGDDDPCCRSPGDNNNNHNAIDDDNKDTGCRAKRRCRKTKHASILGPDAAGEPDFARRYRLGAELGRGEFGVTRRCEDVATGEALACKTIRRRRLLLRRAGPDAVDVRREVEITRRMSELGGPVVRLREACEDADGVHLVMELCEGGELFDRIFARGHYTERAAAKLAHTIVEVVQVTITVLSNTPTNRYAFFASSCYHISNLLLLQLCHENGVMHRDLKPENFLFVNKSEDSPLKAIDFGLSVYFKPGDRFTEVVGSGCYMAPEVLNRSYGPEIDVWSAGVILHILLCGFPPFWGDSDEKIAQAILRGGINLQRDPWHKVSQSAKDLVRKMLDPNPSNRLTAKEVLEHPWLKNADKAPNVSLGEVVRSRLKQFSAMNRFKKKALGVVAMNLPAEEIDKYNEMFQKMDKDKDGNLTLEELNEGLQINGHPVPEAEIKMLLEAGDIEGTGMLDCEEFITILLHIKKMSNEEYLPKAFKFFDKDGNGFIDMEELMEALGDDELGPNEQVIHDIVRDVDKDKDGRISYPEFESMMKAGTDWRNASRRYSRANLTSLSRKLCKGTL</sequence>
<dbReference type="InterPro" id="IPR000719">
    <property type="entry name" value="Prot_kinase_dom"/>
</dbReference>
<evidence type="ECO:0000313" key="22">
    <source>
        <dbReference type="Proteomes" id="UP001054889"/>
    </source>
</evidence>
<evidence type="ECO:0000256" key="3">
    <source>
        <dbReference type="ARBA" id="ARBA00022527"/>
    </source>
</evidence>
<dbReference type="GO" id="GO:0005509">
    <property type="term" value="F:calcium ion binding"/>
    <property type="evidence" value="ECO:0007669"/>
    <property type="project" value="InterPro"/>
</dbReference>
<dbReference type="InterPro" id="IPR011009">
    <property type="entry name" value="Kinase-like_dom_sf"/>
</dbReference>
<dbReference type="Gene3D" id="1.10.510.10">
    <property type="entry name" value="Transferase(Phosphotransferase) domain 1"/>
    <property type="match status" value="1"/>
</dbReference>
<comment type="catalytic activity">
    <reaction evidence="16">
        <text>L-seryl-[protein] + ATP = O-phospho-L-seryl-[protein] + ADP + H(+)</text>
        <dbReference type="Rhea" id="RHEA:17989"/>
        <dbReference type="Rhea" id="RHEA-COMP:9863"/>
        <dbReference type="Rhea" id="RHEA-COMP:11604"/>
        <dbReference type="ChEBI" id="CHEBI:15378"/>
        <dbReference type="ChEBI" id="CHEBI:29999"/>
        <dbReference type="ChEBI" id="CHEBI:30616"/>
        <dbReference type="ChEBI" id="CHEBI:83421"/>
        <dbReference type="ChEBI" id="CHEBI:456216"/>
        <dbReference type="EC" id="2.7.11.1"/>
    </reaction>
</comment>
<dbReference type="InterPro" id="IPR008271">
    <property type="entry name" value="Ser/Thr_kinase_AS"/>
</dbReference>
<dbReference type="PROSITE" id="PS00018">
    <property type="entry name" value="EF_HAND_1"/>
    <property type="match status" value="3"/>
</dbReference>
<feature type="region of interest" description="Disordered" evidence="18">
    <location>
        <begin position="1"/>
        <end position="43"/>
    </location>
</feature>
<evidence type="ECO:0000256" key="13">
    <source>
        <dbReference type="ARBA" id="ARBA00023288"/>
    </source>
</evidence>
<evidence type="ECO:0000256" key="8">
    <source>
        <dbReference type="ARBA" id="ARBA00022741"/>
    </source>
</evidence>
<dbReference type="InterPro" id="IPR050205">
    <property type="entry name" value="CDPK_Ser/Thr_kinases"/>
</dbReference>
<keyword evidence="8 17" id="KW-0547">Nucleotide-binding</keyword>
<dbReference type="InterPro" id="IPR018247">
    <property type="entry name" value="EF_Hand_1_Ca_BS"/>
</dbReference>
<gene>
    <name evidence="21" type="primary">gb22995</name>
    <name evidence="21" type="ORF">PR202_gb22995</name>
</gene>
<accession>A0AAV5FF60</accession>
<feature type="domain" description="EF-hand" evidence="20">
    <location>
        <begin position="473"/>
        <end position="508"/>
    </location>
</feature>
<dbReference type="PROSITE" id="PS00108">
    <property type="entry name" value="PROTEIN_KINASE_ST"/>
    <property type="match status" value="1"/>
</dbReference>
<proteinExistence type="inferred from homology"/>
<evidence type="ECO:0000256" key="17">
    <source>
        <dbReference type="PROSITE-ProRule" id="PRU10141"/>
    </source>
</evidence>
<evidence type="ECO:0000256" key="9">
    <source>
        <dbReference type="ARBA" id="ARBA00022777"/>
    </source>
</evidence>
<dbReference type="Gene3D" id="3.30.200.20">
    <property type="entry name" value="Phosphorylase Kinase, domain 1"/>
    <property type="match status" value="1"/>
</dbReference>
<keyword evidence="7" id="KW-0677">Repeat</keyword>
<comment type="similarity">
    <text evidence="14">Belongs to the protein kinase superfamily. Ser/Thr protein kinase family. CDPK subfamily.</text>
</comment>
<keyword evidence="13" id="KW-0449">Lipoprotein</keyword>
<dbReference type="Pfam" id="PF13499">
    <property type="entry name" value="EF-hand_7"/>
    <property type="match status" value="2"/>
</dbReference>
<dbReference type="SMART" id="SM00220">
    <property type="entry name" value="S_TKc"/>
    <property type="match status" value="1"/>
</dbReference>
<organism evidence="21 22">
    <name type="scientific">Eleusine coracana subsp. coracana</name>
    <dbReference type="NCBI Taxonomy" id="191504"/>
    <lineage>
        <taxon>Eukaryota</taxon>
        <taxon>Viridiplantae</taxon>
        <taxon>Streptophyta</taxon>
        <taxon>Embryophyta</taxon>
        <taxon>Tracheophyta</taxon>
        <taxon>Spermatophyta</taxon>
        <taxon>Magnoliopsida</taxon>
        <taxon>Liliopsida</taxon>
        <taxon>Poales</taxon>
        <taxon>Poaceae</taxon>
        <taxon>PACMAD clade</taxon>
        <taxon>Chloridoideae</taxon>
        <taxon>Cynodonteae</taxon>
        <taxon>Eleusininae</taxon>
        <taxon>Eleusine</taxon>
    </lineage>
</organism>
<dbReference type="Pfam" id="PF00069">
    <property type="entry name" value="Pkinase"/>
    <property type="match status" value="2"/>
</dbReference>
<dbReference type="SMART" id="SM00054">
    <property type="entry name" value="EFh"/>
    <property type="match status" value="4"/>
</dbReference>
<comment type="subcellular location">
    <subcellularLocation>
        <location evidence="1">Membrane</location>
        <topology evidence="1">Lipid-anchor</topology>
    </subcellularLocation>
</comment>
<feature type="domain" description="EF-hand" evidence="20">
    <location>
        <begin position="581"/>
        <end position="616"/>
    </location>
</feature>
<dbReference type="Gene3D" id="1.10.238.10">
    <property type="entry name" value="EF-hand"/>
    <property type="match status" value="1"/>
</dbReference>
<dbReference type="InterPro" id="IPR011992">
    <property type="entry name" value="EF-hand-dom_pair"/>
</dbReference>
<dbReference type="FunFam" id="1.10.238.10:FF:000050">
    <property type="entry name" value="Calcium-dependent protein kinase 7"/>
    <property type="match status" value="1"/>
</dbReference>
<dbReference type="CDD" id="cd00051">
    <property type="entry name" value="EFh"/>
    <property type="match status" value="1"/>
</dbReference>
<keyword evidence="6" id="KW-0479">Metal-binding</keyword>
<evidence type="ECO:0000256" key="1">
    <source>
        <dbReference type="ARBA" id="ARBA00004635"/>
    </source>
</evidence>
<keyword evidence="11 17" id="KW-0067">ATP-binding</keyword>
<evidence type="ECO:0000256" key="4">
    <source>
        <dbReference type="ARBA" id="ARBA00022679"/>
    </source>
</evidence>
<evidence type="ECO:0000256" key="15">
    <source>
        <dbReference type="ARBA" id="ARBA00047899"/>
    </source>
</evidence>
<comment type="caution">
    <text evidence="21">The sequence shown here is derived from an EMBL/GenBank/DDBJ whole genome shotgun (WGS) entry which is preliminary data.</text>
</comment>
<feature type="domain" description="Protein kinase" evidence="19">
    <location>
        <begin position="137"/>
        <end position="430"/>
    </location>
</feature>
<dbReference type="GO" id="GO:0005524">
    <property type="term" value="F:ATP binding"/>
    <property type="evidence" value="ECO:0007669"/>
    <property type="project" value="UniProtKB-UniRule"/>
</dbReference>
<keyword evidence="12" id="KW-0472">Membrane</keyword>
<evidence type="ECO:0000256" key="7">
    <source>
        <dbReference type="ARBA" id="ARBA00022737"/>
    </source>
</evidence>
<evidence type="ECO:0000256" key="12">
    <source>
        <dbReference type="ARBA" id="ARBA00023136"/>
    </source>
</evidence>
<evidence type="ECO:0000256" key="2">
    <source>
        <dbReference type="ARBA" id="ARBA00012513"/>
    </source>
</evidence>
<dbReference type="GO" id="GO:0004674">
    <property type="term" value="F:protein serine/threonine kinase activity"/>
    <property type="evidence" value="ECO:0007669"/>
    <property type="project" value="UniProtKB-KW"/>
</dbReference>
<dbReference type="PROSITE" id="PS50222">
    <property type="entry name" value="EF_HAND_2"/>
    <property type="match status" value="3"/>
</dbReference>
<dbReference type="PROSITE" id="PS50011">
    <property type="entry name" value="PROTEIN_KINASE_DOM"/>
    <property type="match status" value="1"/>
</dbReference>
<dbReference type="InterPro" id="IPR017441">
    <property type="entry name" value="Protein_kinase_ATP_BS"/>
</dbReference>
<dbReference type="PANTHER" id="PTHR24349">
    <property type="entry name" value="SERINE/THREONINE-PROTEIN KINASE"/>
    <property type="match status" value="1"/>
</dbReference>
<evidence type="ECO:0000256" key="14">
    <source>
        <dbReference type="ARBA" id="ARBA00024334"/>
    </source>
</evidence>
<keyword evidence="9" id="KW-0418">Kinase</keyword>
<evidence type="ECO:0000256" key="11">
    <source>
        <dbReference type="ARBA" id="ARBA00022840"/>
    </source>
</evidence>
<evidence type="ECO:0000256" key="18">
    <source>
        <dbReference type="SAM" id="MobiDB-lite"/>
    </source>
</evidence>
<evidence type="ECO:0000256" key="10">
    <source>
        <dbReference type="ARBA" id="ARBA00022837"/>
    </source>
</evidence>
<dbReference type="SUPFAM" id="SSF56112">
    <property type="entry name" value="Protein kinase-like (PK-like)"/>
    <property type="match status" value="1"/>
</dbReference>
<evidence type="ECO:0000313" key="21">
    <source>
        <dbReference type="EMBL" id="GJN34344.1"/>
    </source>
</evidence>
<evidence type="ECO:0000256" key="5">
    <source>
        <dbReference type="ARBA" id="ARBA00022707"/>
    </source>
</evidence>
<dbReference type="AlphaFoldDB" id="A0AAV5FF60"/>
<evidence type="ECO:0000256" key="6">
    <source>
        <dbReference type="ARBA" id="ARBA00022723"/>
    </source>
</evidence>
<keyword evidence="3" id="KW-0723">Serine/threonine-protein kinase</keyword>
<feature type="binding site" evidence="17">
    <location>
        <position position="166"/>
    </location>
    <ligand>
        <name>ATP</name>
        <dbReference type="ChEBI" id="CHEBI:30616"/>
    </ligand>
</feature>
<dbReference type="Proteomes" id="UP001054889">
    <property type="component" value="Unassembled WGS sequence"/>
</dbReference>
<comment type="catalytic activity">
    <reaction evidence="15">
        <text>L-threonyl-[protein] + ATP = O-phospho-L-threonyl-[protein] + ADP + H(+)</text>
        <dbReference type="Rhea" id="RHEA:46608"/>
        <dbReference type="Rhea" id="RHEA-COMP:11060"/>
        <dbReference type="Rhea" id="RHEA-COMP:11605"/>
        <dbReference type="ChEBI" id="CHEBI:15378"/>
        <dbReference type="ChEBI" id="CHEBI:30013"/>
        <dbReference type="ChEBI" id="CHEBI:30616"/>
        <dbReference type="ChEBI" id="CHEBI:61977"/>
        <dbReference type="ChEBI" id="CHEBI:456216"/>
        <dbReference type="EC" id="2.7.11.1"/>
    </reaction>
</comment>
<dbReference type="PROSITE" id="PS00107">
    <property type="entry name" value="PROTEIN_KINASE_ATP"/>
    <property type="match status" value="1"/>
</dbReference>
<reference evidence="21" key="1">
    <citation type="journal article" date="2018" name="DNA Res.">
        <title>Multiple hybrid de novo genome assembly of finger millet, an orphan allotetraploid crop.</title>
        <authorList>
            <person name="Hatakeyama M."/>
            <person name="Aluri S."/>
            <person name="Balachadran M.T."/>
            <person name="Sivarajan S.R."/>
            <person name="Patrignani A."/>
            <person name="Gruter S."/>
            <person name="Poveda L."/>
            <person name="Shimizu-Inatsugi R."/>
            <person name="Baeten J."/>
            <person name="Francoijs K.J."/>
            <person name="Nataraja K.N."/>
            <person name="Reddy Y.A.N."/>
            <person name="Phadnis S."/>
            <person name="Ravikumar R.L."/>
            <person name="Schlapbach R."/>
            <person name="Sreeman S.M."/>
            <person name="Shimizu K.K."/>
        </authorList>
    </citation>
    <scope>NUCLEOTIDE SEQUENCE</scope>
</reference>
<dbReference type="SUPFAM" id="SSF47473">
    <property type="entry name" value="EF-hand"/>
    <property type="match status" value="1"/>
</dbReference>